<dbReference type="InterPro" id="IPR052729">
    <property type="entry name" value="Acyl/Acetyltrans_Enzymes"/>
</dbReference>
<proteinExistence type="predicted"/>
<evidence type="ECO:0000256" key="1">
    <source>
        <dbReference type="SAM" id="MobiDB-lite"/>
    </source>
</evidence>
<dbReference type="PROSITE" id="PS51186">
    <property type="entry name" value="GNAT"/>
    <property type="match status" value="1"/>
</dbReference>
<dbReference type="Pfam" id="PF18014">
    <property type="entry name" value="Acetyltransf_18"/>
    <property type="match status" value="1"/>
</dbReference>
<evidence type="ECO:0000313" key="3">
    <source>
        <dbReference type="EMBL" id="KAG0271445.1"/>
    </source>
</evidence>
<evidence type="ECO:0000313" key="4">
    <source>
        <dbReference type="Proteomes" id="UP001194580"/>
    </source>
</evidence>
<dbReference type="Gene3D" id="3.40.630.30">
    <property type="match status" value="1"/>
</dbReference>
<organism evidence="3 4">
    <name type="scientific">Linnemannia exigua</name>
    <dbReference type="NCBI Taxonomy" id="604196"/>
    <lineage>
        <taxon>Eukaryota</taxon>
        <taxon>Fungi</taxon>
        <taxon>Fungi incertae sedis</taxon>
        <taxon>Mucoromycota</taxon>
        <taxon>Mortierellomycotina</taxon>
        <taxon>Mortierellomycetes</taxon>
        <taxon>Mortierellales</taxon>
        <taxon>Mortierellaceae</taxon>
        <taxon>Linnemannia</taxon>
    </lineage>
</organism>
<dbReference type="InterPro" id="IPR041496">
    <property type="entry name" value="YitH/HolE_GNAT"/>
</dbReference>
<feature type="domain" description="N-acetyltransferase" evidence="2">
    <location>
        <begin position="66"/>
        <end position="211"/>
    </location>
</feature>
<dbReference type="GO" id="GO:0016747">
    <property type="term" value="F:acyltransferase activity, transferring groups other than amino-acyl groups"/>
    <property type="evidence" value="ECO:0007669"/>
    <property type="project" value="InterPro"/>
</dbReference>
<dbReference type="PANTHER" id="PTHR47237:SF1">
    <property type="entry name" value="SLL0310 PROTEIN"/>
    <property type="match status" value="1"/>
</dbReference>
<dbReference type="AlphaFoldDB" id="A0AAD4H481"/>
<evidence type="ECO:0000259" key="2">
    <source>
        <dbReference type="PROSITE" id="PS51186"/>
    </source>
</evidence>
<dbReference type="Pfam" id="PF13673">
    <property type="entry name" value="Acetyltransf_10"/>
    <property type="match status" value="1"/>
</dbReference>
<dbReference type="PANTHER" id="PTHR47237">
    <property type="entry name" value="SLL0310 PROTEIN"/>
    <property type="match status" value="1"/>
</dbReference>
<dbReference type="Gene3D" id="3.40.630.90">
    <property type="match status" value="1"/>
</dbReference>
<gene>
    <name evidence="3" type="ORF">BGZ95_000733</name>
</gene>
<dbReference type="Proteomes" id="UP001194580">
    <property type="component" value="Unassembled WGS sequence"/>
</dbReference>
<dbReference type="InterPro" id="IPR000182">
    <property type="entry name" value="GNAT_dom"/>
</dbReference>
<accession>A0AAD4H481</accession>
<dbReference type="EMBL" id="JAAAIL010001139">
    <property type="protein sequence ID" value="KAG0271445.1"/>
    <property type="molecule type" value="Genomic_DNA"/>
</dbReference>
<reference evidence="3" key="1">
    <citation type="journal article" date="2020" name="Fungal Divers.">
        <title>Resolving the Mortierellaceae phylogeny through synthesis of multi-gene phylogenetics and phylogenomics.</title>
        <authorList>
            <person name="Vandepol N."/>
            <person name="Liber J."/>
            <person name="Desiro A."/>
            <person name="Na H."/>
            <person name="Kennedy M."/>
            <person name="Barry K."/>
            <person name="Grigoriev I.V."/>
            <person name="Miller A.N."/>
            <person name="O'Donnell K."/>
            <person name="Stajich J.E."/>
            <person name="Bonito G."/>
        </authorList>
    </citation>
    <scope>NUCLEOTIDE SEQUENCE</scope>
    <source>
        <strain evidence="3">NRRL 28262</strain>
    </source>
</reference>
<dbReference type="SUPFAM" id="SSF55729">
    <property type="entry name" value="Acyl-CoA N-acyltransferases (Nat)"/>
    <property type="match status" value="1"/>
</dbReference>
<feature type="region of interest" description="Disordered" evidence="1">
    <location>
        <begin position="69"/>
        <end position="104"/>
    </location>
</feature>
<dbReference type="InterPro" id="IPR016181">
    <property type="entry name" value="Acyl_CoA_acyltransferase"/>
</dbReference>
<keyword evidence="4" id="KW-1185">Reference proteome</keyword>
<comment type="caution">
    <text evidence="3">The sequence shown here is derived from an EMBL/GenBank/DDBJ whole genome shotgun (WGS) entry which is preliminary data.</text>
</comment>
<sequence length="392" mass="43805">MLATPSPSLSPPGLVVRQCKGTEAVDLFYNWAARVGWNPGQKAGIRDVLLKTDPGAYFYGQIDPSCVIPDEEPETSASGNSNKSSATEKQSQEQTQEPKQELEESKVKVVALSEDPTVISVISAIRYGDEQAWIGCYITDPKYRGRGYGIVTFNRALQHVLYNSPHRKSVGLNAVFSQVDNYRKTGFTKSSWVNERRRGCVRELVEVKERELAERIGAEEEEGLVMLSDPRVDWEQLPAMEEKYTGFKRAECVKDWVRFHANHPEHHRVGVAFLSPDKFDPLTGKPLVLGYACVRPGLTSYRAGPLYATTSSIAKRLLVKLAVHVLDAHNRNPSMDVPLIIDIDIPDQNRDSVEMFDGIGWKNTMSTLRMWRGDVPPYDVSGCFGISTLENG</sequence>
<name>A0AAD4H481_9FUNG</name>
<protein>
    <recommendedName>
        <fullName evidence="2">N-acetyltransferase domain-containing protein</fullName>
    </recommendedName>
</protein>
<dbReference type="CDD" id="cd04301">
    <property type="entry name" value="NAT_SF"/>
    <property type="match status" value="1"/>
</dbReference>
<feature type="compositionally biased region" description="Polar residues" evidence="1">
    <location>
        <begin position="75"/>
        <end position="95"/>
    </location>
</feature>